<gene>
    <name evidence="12" type="ORF">H9863_03205</name>
</gene>
<evidence type="ECO:0000256" key="8">
    <source>
        <dbReference type="ARBA" id="ARBA00023157"/>
    </source>
</evidence>
<dbReference type="GO" id="GO:0006508">
    <property type="term" value="P:proteolysis"/>
    <property type="evidence" value="ECO:0007669"/>
    <property type="project" value="UniProtKB-KW"/>
</dbReference>
<dbReference type="Gene3D" id="3.40.390.10">
    <property type="entry name" value="Collagenase (Catalytic Domain)"/>
    <property type="match status" value="1"/>
</dbReference>
<reference evidence="12" key="1">
    <citation type="journal article" date="2021" name="PeerJ">
        <title>Extensive microbial diversity within the chicken gut microbiome revealed by metagenomics and culture.</title>
        <authorList>
            <person name="Gilroy R."/>
            <person name="Ravi A."/>
            <person name="Getino M."/>
            <person name="Pursley I."/>
            <person name="Horton D.L."/>
            <person name="Alikhan N.F."/>
            <person name="Baker D."/>
            <person name="Gharbi K."/>
            <person name="Hall N."/>
            <person name="Watson M."/>
            <person name="Adriaenssens E.M."/>
            <person name="Foster-Nyarko E."/>
            <person name="Jarju S."/>
            <person name="Secka A."/>
            <person name="Antonio M."/>
            <person name="Oren A."/>
            <person name="Chaudhuri R.R."/>
            <person name="La Ragione R."/>
            <person name="Hildebrand F."/>
            <person name="Pallen M.J."/>
        </authorList>
    </citation>
    <scope>NUCLEOTIDE SEQUENCE</scope>
    <source>
        <strain evidence="12">23274</strain>
    </source>
</reference>
<evidence type="ECO:0000256" key="1">
    <source>
        <dbReference type="ARBA" id="ARBA00008721"/>
    </source>
</evidence>
<keyword evidence="5" id="KW-0378">Hydrolase</keyword>
<sequence length="406" mass="45539">MKFRLFLLLLLIAGAFSCAEDRPAPQVLKTSEQSISFSGKPGAWMLTVNSNTSWTVENETDWCKVDKTAGVNTENLVVSVDSNNTGAARSTVLHLVSELHNVDVTVNQDVSMEEYFYRLPVVFHIIYDQDHDTPTDTVQNIKAETIAALVEGCNALYRQSNNSTDMGLELVPVTEDPDGNALQEAGIDRVLRTNSAYRNADDFLASSNTQDAELMWNPNQYVNVYVFTCTDNSLLGVSHLALTSNQNGLAGLERGQAYYTQIPNFPWGIVLNNTHIYEEDAYTTLAHELGHYLGLFHAFSENGCDETDYCDDTQNYDRTAYTEWLSTQSDPANPELYQRTDCETGVSFTSDNIMDYDYSHLNRFTPDQYLRVRHVLENSPLIPGPKNISVTKSMTATDLPVIRIMR</sequence>
<evidence type="ECO:0000259" key="11">
    <source>
        <dbReference type="Pfam" id="PF13004"/>
    </source>
</evidence>
<feature type="domain" description="Peptidase M43 pregnancy-associated plasma-A" evidence="10">
    <location>
        <begin position="209"/>
        <end position="377"/>
    </location>
</feature>
<dbReference type="Proteomes" id="UP000824202">
    <property type="component" value="Unassembled WGS sequence"/>
</dbReference>
<dbReference type="InterPro" id="IPR008754">
    <property type="entry name" value="Peptidase_M43"/>
</dbReference>
<keyword evidence="2" id="KW-0645">Protease</keyword>
<dbReference type="GO" id="GO:0046872">
    <property type="term" value="F:metal ion binding"/>
    <property type="evidence" value="ECO:0007669"/>
    <property type="project" value="UniProtKB-KW"/>
</dbReference>
<dbReference type="Gene3D" id="2.60.40.10">
    <property type="entry name" value="Immunoglobulins"/>
    <property type="match status" value="1"/>
</dbReference>
<keyword evidence="7" id="KW-0482">Metalloprotease</keyword>
<comment type="similarity">
    <text evidence="1">Belongs to the peptidase M43B family.</text>
</comment>
<proteinExistence type="inferred from homology"/>
<keyword evidence="6" id="KW-0862">Zinc</keyword>
<dbReference type="Pfam" id="PF05572">
    <property type="entry name" value="Peptidase_M43"/>
    <property type="match status" value="1"/>
</dbReference>
<dbReference type="PROSITE" id="PS51257">
    <property type="entry name" value="PROKAR_LIPOPROTEIN"/>
    <property type="match status" value="1"/>
</dbReference>
<feature type="signal peptide" evidence="9">
    <location>
        <begin position="1"/>
        <end position="19"/>
    </location>
</feature>
<evidence type="ECO:0000256" key="2">
    <source>
        <dbReference type="ARBA" id="ARBA00022670"/>
    </source>
</evidence>
<feature type="domain" description="BACON" evidence="11">
    <location>
        <begin position="52"/>
        <end position="108"/>
    </location>
</feature>
<feature type="chain" id="PRO_5039108645" evidence="9">
    <location>
        <begin position="20"/>
        <end position="406"/>
    </location>
</feature>
<accession>A0A9D1UZF1</accession>
<comment type="caution">
    <text evidence="12">The sequence shown here is derived from an EMBL/GenBank/DDBJ whole genome shotgun (WGS) entry which is preliminary data.</text>
</comment>
<keyword evidence="3" id="KW-0479">Metal-binding</keyword>
<dbReference type="NCBIfam" id="TIGR03952">
    <property type="entry name" value="metzin_BF0631"/>
    <property type="match status" value="1"/>
</dbReference>
<evidence type="ECO:0000256" key="3">
    <source>
        <dbReference type="ARBA" id="ARBA00022723"/>
    </source>
</evidence>
<evidence type="ECO:0000256" key="7">
    <source>
        <dbReference type="ARBA" id="ARBA00023049"/>
    </source>
</evidence>
<protein>
    <submittedName>
        <fullName evidence="12">Zinc-dependent metalloproteinase lipoprotein</fullName>
    </submittedName>
</protein>
<evidence type="ECO:0000259" key="10">
    <source>
        <dbReference type="Pfam" id="PF05572"/>
    </source>
</evidence>
<dbReference type="EMBL" id="DXFT01000063">
    <property type="protein sequence ID" value="HIX03108.1"/>
    <property type="molecule type" value="Genomic_DNA"/>
</dbReference>
<keyword evidence="4 9" id="KW-0732">Signal</keyword>
<name>A0A9D1UZF1_9BACT</name>
<keyword evidence="8" id="KW-1015">Disulfide bond</keyword>
<dbReference type="InterPro" id="IPR013783">
    <property type="entry name" value="Ig-like_fold"/>
</dbReference>
<dbReference type="Pfam" id="PF13004">
    <property type="entry name" value="BACON"/>
    <property type="match status" value="1"/>
</dbReference>
<dbReference type="InterPro" id="IPR024079">
    <property type="entry name" value="MetalloPept_cat_dom_sf"/>
</dbReference>
<dbReference type="PANTHER" id="PTHR47466:SF1">
    <property type="entry name" value="METALLOPROTEASE MEP1 (AFU_ORTHOLOGUE AFUA_1G07730)-RELATED"/>
    <property type="match status" value="1"/>
</dbReference>
<reference evidence="12" key="2">
    <citation type="submission" date="2021-04" db="EMBL/GenBank/DDBJ databases">
        <authorList>
            <person name="Gilroy R."/>
        </authorList>
    </citation>
    <scope>NUCLEOTIDE SEQUENCE</scope>
    <source>
        <strain evidence="12">23274</strain>
    </source>
</reference>
<dbReference type="CDD" id="cd14948">
    <property type="entry name" value="BACON"/>
    <property type="match status" value="1"/>
</dbReference>
<dbReference type="InterPro" id="IPR024361">
    <property type="entry name" value="BACON"/>
</dbReference>
<evidence type="ECO:0000256" key="9">
    <source>
        <dbReference type="SAM" id="SignalP"/>
    </source>
</evidence>
<dbReference type="InterPro" id="IPR023852">
    <property type="entry name" value="Metalloproteinase_lipop_BF0631"/>
</dbReference>
<dbReference type="AlphaFoldDB" id="A0A9D1UZF1"/>
<evidence type="ECO:0000256" key="5">
    <source>
        <dbReference type="ARBA" id="ARBA00022801"/>
    </source>
</evidence>
<evidence type="ECO:0000313" key="13">
    <source>
        <dbReference type="Proteomes" id="UP000824202"/>
    </source>
</evidence>
<dbReference type="GO" id="GO:0008237">
    <property type="term" value="F:metallopeptidase activity"/>
    <property type="evidence" value="ECO:0007669"/>
    <property type="project" value="UniProtKB-KW"/>
</dbReference>
<evidence type="ECO:0000313" key="12">
    <source>
        <dbReference type="EMBL" id="HIX03108.1"/>
    </source>
</evidence>
<keyword evidence="12" id="KW-0449">Lipoprotein</keyword>
<evidence type="ECO:0000256" key="4">
    <source>
        <dbReference type="ARBA" id="ARBA00022729"/>
    </source>
</evidence>
<dbReference type="SUPFAM" id="SSF55486">
    <property type="entry name" value="Metalloproteases ('zincins'), catalytic domain"/>
    <property type="match status" value="1"/>
</dbReference>
<dbReference type="PANTHER" id="PTHR47466">
    <property type="match status" value="1"/>
</dbReference>
<organism evidence="12 13">
    <name type="scientific">Candidatus Odoribacter faecigallinarum</name>
    <dbReference type="NCBI Taxonomy" id="2838706"/>
    <lineage>
        <taxon>Bacteria</taxon>
        <taxon>Pseudomonadati</taxon>
        <taxon>Bacteroidota</taxon>
        <taxon>Bacteroidia</taxon>
        <taxon>Bacteroidales</taxon>
        <taxon>Odoribacteraceae</taxon>
        <taxon>Odoribacter</taxon>
    </lineage>
</organism>
<evidence type="ECO:0000256" key="6">
    <source>
        <dbReference type="ARBA" id="ARBA00022833"/>
    </source>
</evidence>